<dbReference type="GO" id="GO:0005829">
    <property type="term" value="C:cytosol"/>
    <property type="evidence" value="ECO:0007669"/>
    <property type="project" value="TreeGrafter"/>
</dbReference>
<dbReference type="Proteomes" id="UP000192596">
    <property type="component" value="Unassembled WGS sequence"/>
</dbReference>
<dbReference type="SUPFAM" id="SSF53335">
    <property type="entry name" value="S-adenosyl-L-methionine-dependent methyltransferases"/>
    <property type="match status" value="1"/>
</dbReference>
<dbReference type="FunCoup" id="A0A1V8SSD6">
    <property type="interactions" value="214"/>
</dbReference>
<reference evidence="3" key="1">
    <citation type="submission" date="2017-03" db="EMBL/GenBank/DDBJ databases">
        <title>Genomes of endolithic fungi from Antarctica.</title>
        <authorList>
            <person name="Coleine C."/>
            <person name="Masonjones S."/>
            <person name="Stajich J.E."/>
        </authorList>
    </citation>
    <scope>NUCLEOTIDE SEQUENCE [LARGE SCALE GENOMIC DNA]</scope>
    <source>
        <strain evidence="3">CCFEE 5527</strain>
    </source>
</reference>
<dbReference type="GO" id="GO:0008757">
    <property type="term" value="F:S-adenosylmethionine-dependent methyltransferase activity"/>
    <property type="evidence" value="ECO:0007669"/>
    <property type="project" value="UniProtKB-ARBA"/>
</dbReference>
<dbReference type="InParanoid" id="A0A1V8SSD6"/>
<dbReference type="Pfam" id="PF10294">
    <property type="entry name" value="Methyltransf_16"/>
    <property type="match status" value="1"/>
</dbReference>
<evidence type="ECO:0000256" key="1">
    <source>
        <dbReference type="SAM" id="MobiDB-lite"/>
    </source>
</evidence>
<dbReference type="PANTHER" id="PTHR14614">
    <property type="entry name" value="HEPATOCELLULAR CARCINOMA-ASSOCIATED ANTIGEN"/>
    <property type="match status" value="1"/>
</dbReference>
<feature type="region of interest" description="Disordered" evidence="1">
    <location>
        <begin position="49"/>
        <end position="79"/>
    </location>
</feature>
<dbReference type="OrthoDB" id="2671at2759"/>
<dbReference type="InterPro" id="IPR019410">
    <property type="entry name" value="Methyltransf_16"/>
</dbReference>
<protein>
    <submittedName>
        <fullName evidence="2">Uncharacterized protein</fullName>
    </submittedName>
</protein>
<dbReference type="InterPro" id="IPR029063">
    <property type="entry name" value="SAM-dependent_MTases_sf"/>
</dbReference>
<comment type="caution">
    <text evidence="2">The sequence shown here is derived from an EMBL/GenBank/DDBJ whole genome shotgun (WGS) entry which is preliminary data.</text>
</comment>
<proteinExistence type="predicted"/>
<gene>
    <name evidence="2" type="ORF">B0A48_12407</name>
</gene>
<dbReference type="STRING" id="1507870.A0A1V8SSD6"/>
<dbReference type="EMBL" id="NAJO01000029">
    <property type="protein sequence ID" value="OQO01934.1"/>
    <property type="molecule type" value="Genomic_DNA"/>
</dbReference>
<name>A0A1V8SSD6_9PEZI</name>
<evidence type="ECO:0000313" key="2">
    <source>
        <dbReference type="EMBL" id="OQO01934.1"/>
    </source>
</evidence>
<evidence type="ECO:0000313" key="3">
    <source>
        <dbReference type="Proteomes" id="UP000192596"/>
    </source>
</evidence>
<accession>A0A1V8SSD6</accession>
<organism evidence="2 3">
    <name type="scientific">Cryoendolithus antarcticus</name>
    <dbReference type="NCBI Taxonomy" id="1507870"/>
    <lineage>
        <taxon>Eukaryota</taxon>
        <taxon>Fungi</taxon>
        <taxon>Dikarya</taxon>
        <taxon>Ascomycota</taxon>
        <taxon>Pezizomycotina</taxon>
        <taxon>Dothideomycetes</taxon>
        <taxon>Dothideomycetidae</taxon>
        <taxon>Cladosporiales</taxon>
        <taxon>Cladosporiaceae</taxon>
        <taxon>Cryoendolithus</taxon>
    </lineage>
</organism>
<feature type="compositionally biased region" description="Polar residues" evidence="1">
    <location>
        <begin position="51"/>
        <end position="69"/>
    </location>
</feature>
<sequence>MPPSAGLTASDLGLDQASDEPLHVLDLPQLYSKPSAAVLLSILSDLRSEPPSWQATPRSGTPRSQSGASTPARPKRKIKSEGVPGYLTKIISSPLAWIDSDEDREQIWDCAAKRLSERSGRTAMGDISRCFKIPLSAKTLQDDSEEAADTADWIEITLHEPALAADSLGLKTWASSYVLAKRLCLMQDTLPPLTKYTLILELGAGTGLVGLATAAVLQQRVILTDLPAIVPNLQRNIHKNADLLATRQGSASTAVLDWSMPETFTHPGHAGEAHSFSLILAADPVYDAHQPELLVNAIDYHLEHAENARVVIELPLREGFAAERQDLRNRMEVIGLEIREQGEEVGYDDWTDHEGEMAEVRCWWAVWGWKTSALPSSMP</sequence>
<dbReference type="CDD" id="cd02440">
    <property type="entry name" value="AdoMet_MTases"/>
    <property type="match status" value="1"/>
</dbReference>
<dbReference type="Gene3D" id="3.40.50.150">
    <property type="entry name" value="Vaccinia Virus protein VP39"/>
    <property type="match status" value="1"/>
</dbReference>
<dbReference type="AlphaFoldDB" id="A0A1V8SSD6"/>
<dbReference type="PANTHER" id="PTHR14614:SF156">
    <property type="entry name" value="PROTEIN-LYSINE N-METHYLTRANSFERASE EFM2"/>
    <property type="match status" value="1"/>
</dbReference>
<keyword evidence="3" id="KW-1185">Reference proteome</keyword>